<evidence type="ECO:0000313" key="10">
    <source>
        <dbReference type="WBParaSite" id="SBAD_0001088301-mRNA-1"/>
    </source>
</evidence>
<evidence type="ECO:0000313" key="9">
    <source>
        <dbReference type="Proteomes" id="UP000270296"/>
    </source>
</evidence>
<keyword evidence="6" id="KW-0812">Transmembrane</keyword>
<dbReference type="EC" id="2.4.1.17" evidence="2"/>
<keyword evidence="6" id="KW-1133">Transmembrane helix</keyword>
<dbReference type="AlphaFoldDB" id="A0A183J3R9"/>
<dbReference type="WBParaSite" id="SBAD_0001088301-mRNA-1">
    <property type="protein sequence ID" value="SBAD_0001088301-mRNA-1"/>
    <property type="gene ID" value="SBAD_0001088301"/>
</dbReference>
<organism evidence="10">
    <name type="scientific">Soboliphyme baturini</name>
    <dbReference type="NCBI Taxonomy" id="241478"/>
    <lineage>
        <taxon>Eukaryota</taxon>
        <taxon>Metazoa</taxon>
        <taxon>Ecdysozoa</taxon>
        <taxon>Nematoda</taxon>
        <taxon>Enoplea</taxon>
        <taxon>Dorylaimia</taxon>
        <taxon>Dioctophymatida</taxon>
        <taxon>Dioctophymatoidea</taxon>
        <taxon>Soboliphymatidae</taxon>
        <taxon>Soboliphyme</taxon>
    </lineage>
</organism>
<dbReference type="SUPFAM" id="SSF53756">
    <property type="entry name" value="UDP-Glycosyltransferase/glycogen phosphorylase"/>
    <property type="match status" value="1"/>
</dbReference>
<proteinExistence type="inferred from homology"/>
<dbReference type="Proteomes" id="UP000270296">
    <property type="component" value="Unassembled WGS sequence"/>
</dbReference>
<evidence type="ECO:0000256" key="4">
    <source>
        <dbReference type="ARBA" id="ARBA00022679"/>
    </source>
</evidence>
<dbReference type="EMBL" id="UZAM01014198">
    <property type="protein sequence ID" value="VDP32526.1"/>
    <property type="molecule type" value="Genomic_DNA"/>
</dbReference>
<dbReference type="PANTHER" id="PTHR48043:SF5">
    <property type="entry name" value="UDP-GLUCURONOSYLTRANSFERASE UGT-58-RELATED"/>
    <property type="match status" value="1"/>
</dbReference>
<dbReference type="OrthoDB" id="5835829at2759"/>
<evidence type="ECO:0000256" key="7">
    <source>
        <dbReference type="SAM" id="SignalP"/>
    </source>
</evidence>
<comment type="similarity">
    <text evidence="1">Belongs to the UDP-glycosyltransferase family.</text>
</comment>
<evidence type="ECO:0000256" key="3">
    <source>
        <dbReference type="ARBA" id="ARBA00022676"/>
    </source>
</evidence>
<dbReference type="GO" id="GO:0015020">
    <property type="term" value="F:glucuronosyltransferase activity"/>
    <property type="evidence" value="ECO:0007669"/>
    <property type="project" value="UniProtKB-EC"/>
</dbReference>
<feature type="chain" id="PRO_5043140428" description="glucuronosyltransferase" evidence="7">
    <location>
        <begin position="22"/>
        <end position="540"/>
    </location>
</feature>
<keyword evidence="9" id="KW-1185">Reference proteome</keyword>
<dbReference type="CDD" id="cd03784">
    <property type="entry name" value="GT1_Gtf-like"/>
    <property type="match status" value="1"/>
</dbReference>
<gene>
    <name evidence="8" type="ORF">SBAD_LOCUS10519</name>
</gene>
<dbReference type="InterPro" id="IPR050271">
    <property type="entry name" value="UDP-glycosyltransferase"/>
</dbReference>
<dbReference type="PANTHER" id="PTHR48043">
    <property type="entry name" value="EG:EG0003.4 PROTEIN-RELATED"/>
    <property type="match status" value="1"/>
</dbReference>
<dbReference type="Gene3D" id="3.40.50.2000">
    <property type="entry name" value="Glycogen Phosphorylase B"/>
    <property type="match status" value="1"/>
</dbReference>
<keyword evidence="4" id="KW-0808">Transferase</keyword>
<evidence type="ECO:0000256" key="1">
    <source>
        <dbReference type="ARBA" id="ARBA00009995"/>
    </source>
</evidence>
<keyword evidence="7" id="KW-0732">Signal</keyword>
<evidence type="ECO:0000256" key="5">
    <source>
        <dbReference type="ARBA" id="ARBA00047475"/>
    </source>
</evidence>
<dbReference type="InterPro" id="IPR002213">
    <property type="entry name" value="UDP_glucos_trans"/>
</dbReference>
<comment type="catalytic activity">
    <reaction evidence="5">
        <text>glucuronate acceptor + UDP-alpha-D-glucuronate = acceptor beta-D-glucuronoside + UDP + H(+)</text>
        <dbReference type="Rhea" id="RHEA:21032"/>
        <dbReference type="ChEBI" id="CHEBI:15378"/>
        <dbReference type="ChEBI" id="CHEBI:58052"/>
        <dbReference type="ChEBI" id="CHEBI:58223"/>
        <dbReference type="ChEBI" id="CHEBI:132367"/>
        <dbReference type="ChEBI" id="CHEBI:132368"/>
        <dbReference type="EC" id="2.4.1.17"/>
    </reaction>
</comment>
<keyword evidence="3" id="KW-0328">Glycosyltransferase</keyword>
<accession>A0A183J3R9</accession>
<name>A0A183J3R9_9BILA</name>
<evidence type="ECO:0000256" key="6">
    <source>
        <dbReference type="SAM" id="Phobius"/>
    </source>
</evidence>
<dbReference type="FunFam" id="3.40.50.2000:FF:000021">
    <property type="entry name" value="UDP-glucuronosyltransferase"/>
    <property type="match status" value="1"/>
</dbReference>
<evidence type="ECO:0000256" key="2">
    <source>
        <dbReference type="ARBA" id="ARBA00012544"/>
    </source>
</evidence>
<reference evidence="8 9" key="2">
    <citation type="submission" date="2018-11" db="EMBL/GenBank/DDBJ databases">
        <authorList>
            <consortium name="Pathogen Informatics"/>
        </authorList>
    </citation>
    <scope>NUCLEOTIDE SEQUENCE [LARGE SCALE GENOMIC DNA]</scope>
</reference>
<feature type="transmembrane region" description="Helical" evidence="6">
    <location>
        <begin position="487"/>
        <end position="511"/>
    </location>
</feature>
<dbReference type="Pfam" id="PF00201">
    <property type="entry name" value="UDPGT"/>
    <property type="match status" value="1"/>
</dbReference>
<reference evidence="10" key="1">
    <citation type="submission" date="2016-06" db="UniProtKB">
        <authorList>
            <consortium name="WormBaseParasite"/>
        </authorList>
    </citation>
    <scope>IDENTIFICATION</scope>
</reference>
<feature type="signal peptide" evidence="7">
    <location>
        <begin position="1"/>
        <end position="21"/>
    </location>
</feature>
<evidence type="ECO:0000313" key="8">
    <source>
        <dbReference type="EMBL" id="VDP32526.1"/>
    </source>
</evidence>
<sequence>MALKRFLLFCWFALLLAFVDAGRVLMIPSSIRPSHRLVFHRLAEELVRRGHEVVIWQVALKHDRLVVPNGVIDQRWIVSVPEEYIQDLFLYQNTSIYSFLWKESVAEPARKAANWAMTLRMCESALQSRKQDFQNLLKEEFDVVILDDLYAPCGLLYVGLKRSVFIYWSMTHMRTETAWSNESPSMPSYVPVSGTGYTDSMDFWQRAFNLLSYLKTVYVHQRIVLRAMDKVFQKLYPGVTETFYIERNASLNFINTPPLFDFPRPFMPRVNFVGGLLCRAAQRLPPDLEAFVNGSSEKHGFVLFTTGYTIPWKRAPPHIKASFVEAFRSLPHRIIWQYDGELIKNLPENVFIAPWLPQQDLLGHPKCKGYINHGGLNSVVESMWHGVPIVAIPIFTDHEDYALRAIARDAGIMIKKSNVTKANLIHAITAITTEKKYSVAAQEFGDLLRDVPYTELDHAAFWVEFIIRHQEVPHARSAADDLNILQYFLVDVILFLVTCLILLAVIIFYCIKYAYVGCSILGKLVCRLVYSGRSSKTKRE</sequence>
<protein>
    <recommendedName>
        <fullName evidence="2">glucuronosyltransferase</fullName>
        <ecNumber evidence="2">2.4.1.17</ecNumber>
    </recommendedName>
</protein>
<keyword evidence="6" id="KW-0472">Membrane</keyword>